<keyword evidence="3 7" id="KW-0853">WD repeat</keyword>
<name>A0A8X8XF74_SALSN</name>
<protein>
    <recommendedName>
        <fullName evidence="8">Histone-binding protein RBBP4-like N-terminal domain-containing protein</fullName>
    </recommendedName>
</protein>
<accession>A0A8X8XF74</accession>
<sequence>MAFEIAPINQKRLALRRHSSRWSFRHRRQRLPFVRLGAKKPRHGFLVSRLCKKVKLKWLKLKHLSMLKMLTNYYTNLVNDIIEGSRTIEPHQQHMLVDTSFGRSFISQLLCENIPLVCVGREREKRMAEEAMVEEEFSVWKKNTPLLYDLVVCHSLEWPSLTVQWLPTPPSSDSDDLAAHKLILGTHTSDDCPNFLMLADAFLPRDPTSAIDVDPENSIVPRVDIVQKIRVDGEVNRSRCMLQNPALIAAKTNIPEIFVFDTTKQLEDANVSCCNPDLRLRGHDKEGYGLSWSSFKEGYLLSGSNDCKICLWDVSATPQEKVLDAKFTYEGHENVVEDVSWHLKNENLFGSVGDDGKLVIWDLRTNKFQHSVVVHEKEVNYLSFNPFNEWVVATASSDSTVGLFDMRNLNAPLHALSSHEKEVFQVEWDPNHETILASAADDRRLMVWDLNSADEGCTTSGRAFRIGDEQLEGEAEDGPPELLFSHGGHKAKISDFSWNKNQPWVISSVAEDNTLQVWQMAESIYRDDDFP</sequence>
<evidence type="ECO:0000313" key="9">
    <source>
        <dbReference type="EMBL" id="KAG6410913.1"/>
    </source>
</evidence>
<dbReference type="InterPro" id="IPR020472">
    <property type="entry name" value="WD40_PAC1"/>
</dbReference>
<comment type="similarity">
    <text evidence="2">Belongs to the WD repeat RBAP46/RBAP48/MSI1 family.</text>
</comment>
<evidence type="ECO:0000256" key="2">
    <source>
        <dbReference type="ARBA" id="ARBA00009341"/>
    </source>
</evidence>
<keyword evidence="4" id="KW-0677">Repeat</keyword>
<evidence type="ECO:0000256" key="4">
    <source>
        <dbReference type="ARBA" id="ARBA00022737"/>
    </source>
</evidence>
<reference evidence="9" key="2">
    <citation type="submission" date="2020-08" db="EMBL/GenBank/DDBJ databases">
        <title>Plant Genome Project.</title>
        <authorList>
            <person name="Zhang R.-G."/>
        </authorList>
    </citation>
    <scope>NUCLEOTIDE SEQUENCE</scope>
    <source>
        <strain evidence="9">Huo1</strain>
        <tissue evidence="9">Leaf</tissue>
    </source>
</reference>
<dbReference type="SMART" id="SM00320">
    <property type="entry name" value="WD40"/>
    <property type="match status" value="5"/>
</dbReference>
<dbReference type="InterPro" id="IPR001680">
    <property type="entry name" value="WD40_rpt"/>
</dbReference>
<feature type="repeat" description="WD" evidence="7">
    <location>
        <begin position="486"/>
        <end position="520"/>
    </location>
</feature>
<evidence type="ECO:0000256" key="7">
    <source>
        <dbReference type="PROSITE-ProRule" id="PRU00221"/>
    </source>
</evidence>
<evidence type="ECO:0000256" key="5">
    <source>
        <dbReference type="ARBA" id="ARBA00022853"/>
    </source>
</evidence>
<proteinExistence type="inferred from homology"/>
<dbReference type="InterPro" id="IPR036322">
    <property type="entry name" value="WD40_repeat_dom_sf"/>
</dbReference>
<dbReference type="PRINTS" id="PR00320">
    <property type="entry name" value="GPROTEINBRPT"/>
</dbReference>
<dbReference type="EMBL" id="PNBA02000010">
    <property type="protein sequence ID" value="KAG6410913.1"/>
    <property type="molecule type" value="Genomic_DNA"/>
</dbReference>
<dbReference type="InterPro" id="IPR022052">
    <property type="entry name" value="Histone-bd_RBBP4-like_N"/>
</dbReference>
<dbReference type="FunFam" id="2.130.10.10:FF:000512">
    <property type="entry name" value="WD-40 repeat-containing protein MSI1"/>
    <property type="match status" value="1"/>
</dbReference>
<dbReference type="InterPro" id="IPR019775">
    <property type="entry name" value="WD40_repeat_CS"/>
</dbReference>
<dbReference type="AlphaFoldDB" id="A0A8X8XF74"/>
<keyword evidence="5" id="KW-0156">Chromatin regulator</keyword>
<dbReference type="SUPFAM" id="SSF50978">
    <property type="entry name" value="WD40 repeat-like"/>
    <property type="match status" value="1"/>
</dbReference>
<dbReference type="InterPro" id="IPR050459">
    <property type="entry name" value="WD_repeat_RBAP46/RBAP48/MSI1"/>
</dbReference>
<dbReference type="PROSITE" id="PS50082">
    <property type="entry name" value="WD_REPEATS_2"/>
    <property type="match status" value="4"/>
</dbReference>
<gene>
    <name evidence="9" type="ORF">SASPL_128986</name>
</gene>
<dbReference type="PROSITE" id="PS00678">
    <property type="entry name" value="WD_REPEATS_1"/>
    <property type="match status" value="2"/>
</dbReference>
<reference evidence="9" key="1">
    <citation type="submission" date="2018-01" db="EMBL/GenBank/DDBJ databases">
        <authorList>
            <person name="Mao J.F."/>
        </authorList>
    </citation>
    <scope>NUCLEOTIDE SEQUENCE</scope>
    <source>
        <strain evidence="9">Huo1</strain>
        <tissue evidence="9">Leaf</tissue>
    </source>
</reference>
<evidence type="ECO:0000256" key="3">
    <source>
        <dbReference type="ARBA" id="ARBA00022574"/>
    </source>
</evidence>
<evidence type="ECO:0000259" key="8">
    <source>
        <dbReference type="Pfam" id="PF12265"/>
    </source>
</evidence>
<comment type="subcellular location">
    <subcellularLocation>
        <location evidence="1">Nucleus</location>
    </subcellularLocation>
</comment>
<feature type="domain" description="Histone-binding protein RBBP4-like N-terminal" evidence="8">
    <location>
        <begin position="135"/>
        <end position="204"/>
    </location>
</feature>
<dbReference type="InterPro" id="IPR015943">
    <property type="entry name" value="WD40/YVTN_repeat-like_dom_sf"/>
</dbReference>
<comment type="caution">
    <text evidence="9">The sequence shown here is derived from an EMBL/GenBank/DDBJ whole genome shotgun (WGS) entry which is preliminary data.</text>
</comment>
<organism evidence="9">
    <name type="scientific">Salvia splendens</name>
    <name type="common">Scarlet sage</name>
    <dbReference type="NCBI Taxonomy" id="180675"/>
    <lineage>
        <taxon>Eukaryota</taxon>
        <taxon>Viridiplantae</taxon>
        <taxon>Streptophyta</taxon>
        <taxon>Embryophyta</taxon>
        <taxon>Tracheophyta</taxon>
        <taxon>Spermatophyta</taxon>
        <taxon>Magnoliopsida</taxon>
        <taxon>eudicotyledons</taxon>
        <taxon>Gunneridae</taxon>
        <taxon>Pentapetalae</taxon>
        <taxon>asterids</taxon>
        <taxon>lamiids</taxon>
        <taxon>Lamiales</taxon>
        <taxon>Lamiaceae</taxon>
        <taxon>Nepetoideae</taxon>
        <taxon>Mentheae</taxon>
        <taxon>Salviinae</taxon>
        <taxon>Salvia</taxon>
        <taxon>Salvia subgen. Calosphace</taxon>
        <taxon>core Calosphace</taxon>
    </lineage>
</organism>
<feature type="repeat" description="WD" evidence="7">
    <location>
        <begin position="280"/>
        <end position="322"/>
    </location>
</feature>
<dbReference type="GO" id="GO:0005634">
    <property type="term" value="C:nucleus"/>
    <property type="evidence" value="ECO:0007669"/>
    <property type="project" value="UniProtKB-SubCell"/>
</dbReference>
<dbReference type="PANTHER" id="PTHR22850">
    <property type="entry name" value="WD40 REPEAT FAMILY"/>
    <property type="match status" value="1"/>
</dbReference>
<dbReference type="Gene3D" id="2.130.10.10">
    <property type="entry name" value="YVTN repeat-like/Quinoprotein amine dehydrogenase"/>
    <property type="match status" value="1"/>
</dbReference>
<dbReference type="Pfam" id="PF00400">
    <property type="entry name" value="WD40"/>
    <property type="match status" value="5"/>
</dbReference>
<evidence type="ECO:0000256" key="6">
    <source>
        <dbReference type="ARBA" id="ARBA00023242"/>
    </source>
</evidence>
<dbReference type="Pfam" id="PF12265">
    <property type="entry name" value="CAF1C_H4-bd"/>
    <property type="match status" value="1"/>
</dbReference>
<feature type="repeat" description="WD" evidence="7">
    <location>
        <begin position="329"/>
        <end position="371"/>
    </location>
</feature>
<feature type="repeat" description="WD" evidence="7">
    <location>
        <begin position="416"/>
        <end position="458"/>
    </location>
</feature>
<evidence type="ECO:0000256" key="1">
    <source>
        <dbReference type="ARBA" id="ARBA00004123"/>
    </source>
</evidence>
<keyword evidence="6" id="KW-0539">Nucleus</keyword>
<dbReference type="PROSITE" id="PS50294">
    <property type="entry name" value="WD_REPEATS_REGION"/>
    <property type="match status" value="2"/>
</dbReference>
<dbReference type="Proteomes" id="UP000298416">
    <property type="component" value="Unassembled WGS sequence"/>
</dbReference>
<dbReference type="GO" id="GO:0006325">
    <property type="term" value="P:chromatin organization"/>
    <property type="evidence" value="ECO:0007669"/>
    <property type="project" value="UniProtKB-KW"/>
</dbReference>
<keyword evidence="10" id="KW-1185">Reference proteome</keyword>
<evidence type="ECO:0000313" key="10">
    <source>
        <dbReference type="Proteomes" id="UP000298416"/>
    </source>
</evidence>